<dbReference type="STRING" id="51511.ENSCSAVP00000013563"/>
<evidence type="ECO:0000313" key="3">
    <source>
        <dbReference type="Ensembl" id="ENSCSAVP00000013563.1"/>
    </source>
</evidence>
<dbReference type="eggNOG" id="KOG1208">
    <property type="taxonomic scope" value="Eukaryota"/>
</dbReference>
<dbReference type="GO" id="GO:0016491">
    <property type="term" value="F:oxidoreductase activity"/>
    <property type="evidence" value="ECO:0007669"/>
    <property type="project" value="UniProtKB-KW"/>
</dbReference>
<dbReference type="PRINTS" id="PR00081">
    <property type="entry name" value="GDHRDH"/>
</dbReference>
<evidence type="ECO:0000256" key="2">
    <source>
        <dbReference type="RuleBase" id="RU000363"/>
    </source>
</evidence>
<dbReference type="GeneTree" id="ENSGT00940000162345"/>
<dbReference type="InterPro" id="IPR002347">
    <property type="entry name" value="SDR_fam"/>
</dbReference>
<dbReference type="OMA" id="ISGMYFA"/>
<dbReference type="HOGENOM" id="CLU_010194_44_5_1"/>
<evidence type="ECO:0000256" key="1">
    <source>
        <dbReference type="ARBA" id="ARBA00023002"/>
    </source>
</evidence>
<keyword evidence="4" id="KW-1185">Reference proteome</keyword>
<keyword evidence="1" id="KW-0560">Oxidoreductase</keyword>
<dbReference type="PRINTS" id="PR00080">
    <property type="entry name" value="SDRFAMILY"/>
</dbReference>
<dbReference type="AlphaFoldDB" id="H2Z7K1"/>
<dbReference type="Proteomes" id="UP000007875">
    <property type="component" value="Unassembled WGS sequence"/>
</dbReference>
<proteinExistence type="inferred from homology"/>
<reference evidence="3" key="3">
    <citation type="submission" date="2025-09" db="UniProtKB">
        <authorList>
            <consortium name="Ensembl"/>
        </authorList>
    </citation>
    <scope>IDENTIFICATION</scope>
</reference>
<dbReference type="PANTHER" id="PTHR43157:SF31">
    <property type="entry name" value="PHOSPHATIDYLINOSITOL-GLYCAN BIOSYNTHESIS CLASS F PROTEIN"/>
    <property type="match status" value="1"/>
</dbReference>
<dbReference type="PANTHER" id="PTHR43157">
    <property type="entry name" value="PHOSPHATIDYLINOSITOL-GLYCAN BIOSYNTHESIS CLASS F PROTEIN-RELATED"/>
    <property type="match status" value="1"/>
</dbReference>
<reference evidence="4" key="1">
    <citation type="submission" date="2003-08" db="EMBL/GenBank/DDBJ databases">
        <authorList>
            <person name="Birren B."/>
            <person name="Nusbaum C."/>
            <person name="Abebe A."/>
            <person name="Abouelleil A."/>
            <person name="Adekoya E."/>
            <person name="Ait-zahra M."/>
            <person name="Allen N."/>
            <person name="Allen T."/>
            <person name="An P."/>
            <person name="Anderson M."/>
            <person name="Anderson S."/>
            <person name="Arachchi H."/>
            <person name="Armbruster J."/>
            <person name="Bachantsang P."/>
            <person name="Baldwin J."/>
            <person name="Barry A."/>
            <person name="Bayul T."/>
            <person name="Blitshsteyn B."/>
            <person name="Bloom T."/>
            <person name="Blye J."/>
            <person name="Boguslavskiy L."/>
            <person name="Borowsky M."/>
            <person name="Boukhgalter B."/>
            <person name="Brunache A."/>
            <person name="Butler J."/>
            <person name="Calixte N."/>
            <person name="Calvo S."/>
            <person name="Camarata J."/>
            <person name="Campo K."/>
            <person name="Chang J."/>
            <person name="Cheshatsang Y."/>
            <person name="Citroen M."/>
            <person name="Collymore A."/>
            <person name="Considine T."/>
            <person name="Cook A."/>
            <person name="Cooke P."/>
            <person name="Corum B."/>
            <person name="Cuomo C."/>
            <person name="David R."/>
            <person name="Dawoe T."/>
            <person name="Degray S."/>
            <person name="Dodge S."/>
            <person name="Dooley K."/>
            <person name="Dorje P."/>
            <person name="Dorjee K."/>
            <person name="Dorris L."/>
            <person name="Duffey N."/>
            <person name="Dupes A."/>
            <person name="Elkins T."/>
            <person name="Engels R."/>
            <person name="Erickson J."/>
            <person name="Farina A."/>
            <person name="Faro S."/>
            <person name="Ferreira P."/>
            <person name="Fischer H."/>
            <person name="Fitzgerald M."/>
            <person name="Foley K."/>
            <person name="Gage D."/>
            <person name="Galagan J."/>
            <person name="Gearin G."/>
            <person name="Gnerre S."/>
            <person name="Gnirke A."/>
            <person name="Goyette A."/>
            <person name="Graham J."/>
            <person name="Grandbois E."/>
            <person name="Gyaltsen K."/>
            <person name="Hafez N."/>
            <person name="Hagopian D."/>
            <person name="Hagos B."/>
            <person name="Hall J."/>
            <person name="Hatcher B."/>
            <person name="Heller A."/>
            <person name="Higgins H."/>
            <person name="Honan T."/>
            <person name="Horn A."/>
            <person name="Houde N."/>
            <person name="Hughes L."/>
            <person name="Hulme W."/>
            <person name="Husby E."/>
            <person name="Iliev I."/>
            <person name="Jaffe D."/>
            <person name="Jones C."/>
            <person name="Kamal M."/>
            <person name="Kamat A."/>
            <person name="Kamvysselis M."/>
            <person name="Karlsson E."/>
            <person name="Kells C."/>
            <person name="Kieu A."/>
            <person name="Kisner P."/>
            <person name="Kodira C."/>
            <person name="Kulbokas E."/>
            <person name="Labutti K."/>
            <person name="Lama D."/>
            <person name="Landers T."/>
            <person name="Leger J."/>
            <person name="Levine S."/>
            <person name="Lewis D."/>
            <person name="Lewis T."/>
            <person name="Lindblad-toh K."/>
            <person name="Liu X."/>
            <person name="Lokyitsang T."/>
            <person name="Lokyitsang Y."/>
            <person name="Lucien O."/>
            <person name="Lui A."/>
            <person name="Ma L.J."/>
            <person name="Mabbitt R."/>
            <person name="Macdonald J."/>
            <person name="Maclean C."/>
            <person name="Major J."/>
            <person name="Manning J."/>
            <person name="Marabella R."/>
            <person name="Maru K."/>
            <person name="Matthews C."/>
            <person name="Mauceli E."/>
            <person name="Mccarthy M."/>
            <person name="Mcdonough S."/>
            <person name="Mcghee T."/>
            <person name="Meldrim J."/>
            <person name="Meneus L."/>
            <person name="Mesirov J."/>
            <person name="Mihalev A."/>
            <person name="Mihova T."/>
            <person name="Mikkelsen T."/>
            <person name="Mlenga V."/>
            <person name="Moru K."/>
            <person name="Mozes J."/>
            <person name="Mulrain L."/>
            <person name="Munson G."/>
            <person name="Naylor J."/>
            <person name="Newes C."/>
            <person name="Nguyen C."/>
            <person name="Nguyen N."/>
            <person name="Nguyen T."/>
            <person name="Nicol R."/>
            <person name="Nielsen C."/>
            <person name="Nizzari M."/>
            <person name="Norbu C."/>
            <person name="Norbu N."/>
            <person name="O'donnell P."/>
            <person name="Okoawo O."/>
            <person name="O'leary S."/>
            <person name="Omotosho B."/>
            <person name="O'neill K."/>
            <person name="Osman S."/>
            <person name="Parker S."/>
            <person name="Perrin D."/>
            <person name="Phunkhang P."/>
            <person name="Piqani B."/>
            <person name="Purcell S."/>
            <person name="Rachupka T."/>
            <person name="Ramasamy U."/>
            <person name="Rameau R."/>
            <person name="Ray V."/>
            <person name="Raymond C."/>
            <person name="Retta R."/>
            <person name="Richardson S."/>
            <person name="Rise C."/>
            <person name="Rodriguez J."/>
            <person name="Rogers J."/>
            <person name="Rogov P."/>
            <person name="Rutman M."/>
            <person name="Schupbach R."/>
            <person name="Seaman C."/>
            <person name="Settipalli S."/>
            <person name="Sharpe T."/>
            <person name="Sheridan J."/>
            <person name="Sherpa N."/>
            <person name="Shi J."/>
            <person name="Smirnov S."/>
            <person name="Smith C."/>
            <person name="Sougnez C."/>
            <person name="Spencer B."/>
            <person name="Stalker J."/>
            <person name="Stange-thomann N."/>
            <person name="Stavropoulos S."/>
            <person name="Stetson K."/>
            <person name="Stone C."/>
            <person name="Stone S."/>
            <person name="Stubbs M."/>
            <person name="Talamas J."/>
            <person name="Tchuinga P."/>
            <person name="Tenzing P."/>
            <person name="Tesfaye S."/>
            <person name="Theodore J."/>
            <person name="Thoulutsang Y."/>
            <person name="Topham K."/>
            <person name="Towey S."/>
            <person name="Tsamla T."/>
            <person name="Tsomo N."/>
            <person name="Vallee D."/>
            <person name="Vassiliev H."/>
            <person name="Venkataraman V."/>
            <person name="Vinson J."/>
            <person name="Vo A."/>
            <person name="Wade C."/>
            <person name="Wang S."/>
            <person name="Wangchuk T."/>
            <person name="Wangdi T."/>
            <person name="Whittaker C."/>
            <person name="Wilkinson J."/>
            <person name="Wu Y."/>
            <person name="Wyman D."/>
            <person name="Yadav S."/>
            <person name="Yang S."/>
            <person name="Yang X."/>
            <person name="Yeager S."/>
            <person name="Yee E."/>
            <person name="Young G."/>
            <person name="Zainoun J."/>
            <person name="Zembeck L."/>
            <person name="Zimmer A."/>
            <person name="Zody M."/>
            <person name="Lander E."/>
        </authorList>
    </citation>
    <scope>NUCLEOTIDE SEQUENCE [LARGE SCALE GENOMIC DNA]</scope>
</reference>
<dbReference type="InterPro" id="IPR036291">
    <property type="entry name" value="NAD(P)-bd_dom_sf"/>
</dbReference>
<reference evidence="3" key="2">
    <citation type="submission" date="2025-08" db="UniProtKB">
        <authorList>
            <consortium name="Ensembl"/>
        </authorList>
    </citation>
    <scope>IDENTIFICATION</scope>
</reference>
<dbReference type="Pfam" id="PF00106">
    <property type="entry name" value="adh_short"/>
    <property type="match status" value="1"/>
</dbReference>
<dbReference type="FunCoup" id="H2Z7K1">
    <property type="interactions" value="23"/>
</dbReference>
<comment type="similarity">
    <text evidence="2">Belongs to the short-chain dehydrogenases/reductases (SDR) family.</text>
</comment>
<protein>
    <submittedName>
        <fullName evidence="3">Uncharacterized protein</fullName>
    </submittedName>
</protein>
<dbReference type="Ensembl" id="ENSCSAVT00000013719.1">
    <property type="protein sequence ID" value="ENSCSAVP00000013563.1"/>
    <property type="gene ID" value="ENSCSAVG00000007944.1"/>
</dbReference>
<name>H2Z7K1_CIOSA</name>
<evidence type="ECO:0000313" key="4">
    <source>
        <dbReference type="Proteomes" id="UP000007875"/>
    </source>
</evidence>
<accession>H2Z7K1</accession>
<dbReference type="InParanoid" id="H2Z7K1"/>
<organism evidence="3 4">
    <name type="scientific">Ciona savignyi</name>
    <name type="common">Pacific transparent sea squirt</name>
    <dbReference type="NCBI Taxonomy" id="51511"/>
    <lineage>
        <taxon>Eukaryota</taxon>
        <taxon>Metazoa</taxon>
        <taxon>Chordata</taxon>
        <taxon>Tunicata</taxon>
        <taxon>Ascidiacea</taxon>
        <taxon>Phlebobranchia</taxon>
        <taxon>Cionidae</taxon>
        <taxon>Ciona</taxon>
    </lineage>
</organism>
<dbReference type="Gene3D" id="3.40.50.720">
    <property type="entry name" value="NAD(P)-binding Rossmann-like Domain"/>
    <property type="match status" value="1"/>
</dbReference>
<dbReference type="SUPFAM" id="SSF51735">
    <property type="entry name" value="NAD(P)-binding Rossmann-fold domains"/>
    <property type="match status" value="1"/>
</dbReference>
<sequence>MTKSVSGGWVRTEITMTGKTVIITGANTGIGLETAIDLVKRGARVILGCRNTDKAEAAKQRIVTETEGNEDKVILKKLDLSSLSSVRSFAKEIIETESKINVLLNNAGVMMIPKGKTEDGFETHYGVNHLGHFLLTNLLLDLIKKSAPSRIVSVSSSAHNVWSPNLDFDDMNYDRNYSETSAYSRSKLMNILFTRELSKRLEGTNVTANSLHPGAVRTELARHVYGSNWKWFIQPFLALFGKTPAKGAQTNIYLCVAPELENVTGKYFADCAVKGESNAAKNDDVAKRLWDVSMNATGLTQTI</sequence>